<dbReference type="PROSITE" id="PS50943">
    <property type="entry name" value="HTH_CROC1"/>
    <property type="match status" value="1"/>
</dbReference>
<dbReference type="AlphaFoldDB" id="F3QV40"/>
<accession>F3QV40</accession>
<dbReference type="SMART" id="SM00530">
    <property type="entry name" value="HTH_XRE"/>
    <property type="match status" value="1"/>
</dbReference>
<dbReference type="OrthoDB" id="7865033at2"/>
<keyword evidence="3" id="KW-1185">Reference proteome</keyword>
<sequence length="73" mass="7986">MGTEKINRLKIVLVEQGKTGKWLAGQLGKNEATISRWCSNTSQPSLEMLMKIAAILGISSKDLINNGINNETK</sequence>
<dbReference type="InterPro" id="IPR001387">
    <property type="entry name" value="Cro/C1-type_HTH"/>
</dbReference>
<dbReference type="GO" id="GO:0003677">
    <property type="term" value="F:DNA binding"/>
    <property type="evidence" value="ECO:0007669"/>
    <property type="project" value="UniProtKB-KW"/>
</dbReference>
<evidence type="ECO:0000259" key="1">
    <source>
        <dbReference type="PROSITE" id="PS50943"/>
    </source>
</evidence>
<proteinExistence type="predicted"/>
<dbReference type="SUPFAM" id="SSF47413">
    <property type="entry name" value="lambda repressor-like DNA-binding domains"/>
    <property type="match status" value="1"/>
</dbReference>
<gene>
    <name evidence="2" type="ORF">HMPREF9442_02065</name>
</gene>
<evidence type="ECO:0000313" key="3">
    <source>
        <dbReference type="Proteomes" id="UP000005546"/>
    </source>
</evidence>
<dbReference type="EMBL" id="AFBR01000065">
    <property type="protein sequence ID" value="EGG52621.1"/>
    <property type="molecule type" value="Genomic_DNA"/>
</dbReference>
<organism evidence="2 3">
    <name type="scientific">Paraprevotella xylaniphila YIT 11841</name>
    <dbReference type="NCBI Taxonomy" id="762982"/>
    <lineage>
        <taxon>Bacteria</taxon>
        <taxon>Pseudomonadati</taxon>
        <taxon>Bacteroidota</taxon>
        <taxon>Bacteroidia</taxon>
        <taxon>Bacteroidales</taxon>
        <taxon>Prevotellaceae</taxon>
        <taxon>Paraprevotella</taxon>
    </lineage>
</organism>
<evidence type="ECO:0000313" key="2">
    <source>
        <dbReference type="EMBL" id="EGG52621.1"/>
    </source>
</evidence>
<dbReference type="CDD" id="cd00093">
    <property type="entry name" value="HTH_XRE"/>
    <property type="match status" value="1"/>
</dbReference>
<dbReference type="InterPro" id="IPR010982">
    <property type="entry name" value="Lambda_DNA-bd_dom_sf"/>
</dbReference>
<keyword evidence="2" id="KW-0238">DNA-binding</keyword>
<protein>
    <submittedName>
        <fullName evidence="2">DNA-binding helix-turn-helix protein</fullName>
    </submittedName>
</protein>
<dbReference type="Proteomes" id="UP000005546">
    <property type="component" value="Unassembled WGS sequence"/>
</dbReference>
<dbReference type="RefSeq" id="WP_008627770.1">
    <property type="nucleotide sequence ID" value="NZ_GL883865.1"/>
</dbReference>
<reference evidence="2 3" key="1">
    <citation type="submission" date="2011-02" db="EMBL/GenBank/DDBJ databases">
        <authorList>
            <person name="Weinstock G."/>
            <person name="Sodergren E."/>
            <person name="Clifton S."/>
            <person name="Fulton L."/>
            <person name="Fulton B."/>
            <person name="Courtney L."/>
            <person name="Fronick C."/>
            <person name="Harrison M."/>
            <person name="Strong C."/>
            <person name="Farmer C."/>
            <person name="Delahaunty K."/>
            <person name="Markovic C."/>
            <person name="Hall O."/>
            <person name="Minx P."/>
            <person name="Tomlinson C."/>
            <person name="Mitreva M."/>
            <person name="Hou S."/>
            <person name="Chen J."/>
            <person name="Wollam A."/>
            <person name="Pepin K.H."/>
            <person name="Johnson M."/>
            <person name="Bhonagiri V."/>
            <person name="Zhang X."/>
            <person name="Suruliraj S."/>
            <person name="Warren W."/>
            <person name="Chinwalla A."/>
            <person name="Mardis E.R."/>
            <person name="Wilson R.K."/>
        </authorList>
    </citation>
    <scope>NUCLEOTIDE SEQUENCE [LARGE SCALE GENOMIC DNA]</scope>
    <source>
        <strain evidence="2 3">YIT 11841</strain>
    </source>
</reference>
<dbReference type="Gene3D" id="1.10.260.40">
    <property type="entry name" value="lambda repressor-like DNA-binding domains"/>
    <property type="match status" value="1"/>
</dbReference>
<dbReference type="Pfam" id="PF01381">
    <property type="entry name" value="HTH_3"/>
    <property type="match status" value="1"/>
</dbReference>
<dbReference type="STRING" id="762982.HMPREF9442_02065"/>
<dbReference type="HOGENOM" id="CLU_066192_52_0_10"/>
<name>F3QV40_9BACT</name>
<dbReference type="eggNOG" id="COG1476">
    <property type="taxonomic scope" value="Bacteria"/>
</dbReference>
<comment type="caution">
    <text evidence="2">The sequence shown here is derived from an EMBL/GenBank/DDBJ whole genome shotgun (WGS) entry which is preliminary data.</text>
</comment>
<feature type="domain" description="HTH cro/C1-type" evidence="1">
    <location>
        <begin position="23"/>
        <end position="63"/>
    </location>
</feature>